<dbReference type="EMBL" id="FWZX01000001">
    <property type="protein sequence ID" value="SME92724.1"/>
    <property type="molecule type" value="Genomic_DNA"/>
</dbReference>
<evidence type="ECO:0000256" key="3">
    <source>
        <dbReference type="ARBA" id="ARBA00023163"/>
    </source>
</evidence>
<name>A0A1Y6B638_9PROT</name>
<dbReference type="AlphaFoldDB" id="A0A1Y6B638"/>
<dbReference type="InterPro" id="IPR036271">
    <property type="entry name" value="Tet_transcr_reg_TetR-rel_C_sf"/>
</dbReference>
<dbReference type="RefSeq" id="WP_085120853.1">
    <property type="nucleotide sequence ID" value="NZ_FWZX01000001.1"/>
</dbReference>
<keyword evidence="1" id="KW-0805">Transcription regulation</keyword>
<proteinExistence type="predicted"/>
<keyword evidence="7" id="KW-1185">Reference proteome</keyword>
<dbReference type="Pfam" id="PF16925">
    <property type="entry name" value="TetR_C_13"/>
    <property type="match status" value="1"/>
</dbReference>
<dbReference type="PANTHER" id="PTHR47506">
    <property type="entry name" value="TRANSCRIPTIONAL REGULATORY PROTEIN"/>
    <property type="match status" value="1"/>
</dbReference>
<dbReference type="InterPro" id="IPR001647">
    <property type="entry name" value="HTH_TetR"/>
</dbReference>
<dbReference type="PRINTS" id="PR00455">
    <property type="entry name" value="HTHTETR"/>
</dbReference>
<dbReference type="InterPro" id="IPR023772">
    <property type="entry name" value="DNA-bd_HTH_TetR-type_CS"/>
</dbReference>
<dbReference type="Gene3D" id="1.10.357.10">
    <property type="entry name" value="Tetracycline Repressor, domain 2"/>
    <property type="match status" value="1"/>
</dbReference>
<protein>
    <submittedName>
        <fullName evidence="6">Transcriptional regulator, TetR family</fullName>
    </submittedName>
</protein>
<dbReference type="Pfam" id="PF00440">
    <property type="entry name" value="TetR_N"/>
    <property type="match status" value="1"/>
</dbReference>
<organism evidence="6 7">
    <name type="scientific">Tistlia consotensis USBA 355</name>
    <dbReference type="NCBI Taxonomy" id="560819"/>
    <lineage>
        <taxon>Bacteria</taxon>
        <taxon>Pseudomonadati</taxon>
        <taxon>Pseudomonadota</taxon>
        <taxon>Alphaproteobacteria</taxon>
        <taxon>Rhodospirillales</taxon>
        <taxon>Rhodovibrionaceae</taxon>
        <taxon>Tistlia</taxon>
    </lineage>
</organism>
<evidence type="ECO:0000256" key="2">
    <source>
        <dbReference type="ARBA" id="ARBA00023125"/>
    </source>
</evidence>
<feature type="domain" description="HTH tetR-type" evidence="5">
    <location>
        <begin position="6"/>
        <end position="66"/>
    </location>
</feature>
<keyword evidence="2 4" id="KW-0238">DNA-binding</keyword>
<accession>A0A1Y6B638</accession>
<dbReference type="PROSITE" id="PS01081">
    <property type="entry name" value="HTH_TETR_1"/>
    <property type="match status" value="1"/>
</dbReference>
<dbReference type="Proteomes" id="UP000192917">
    <property type="component" value="Unassembled WGS sequence"/>
</dbReference>
<dbReference type="GO" id="GO:0003677">
    <property type="term" value="F:DNA binding"/>
    <property type="evidence" value="ECO:0007669"/>
    <property type="project" value="UniProtKB-UniRule"/>
</dbReference>
<evidence type="ECO:0000256" key="1">
    <source>
        <dbReference type="ARBA" id="ARBA00023015"/>
    </source>
</evidence>
<dbReference type="STRING" id="560819.SAMN05428998_101522"/>
<sequence>MARPRQFDEAAALDAAVQCFWAQGYEATSVRDLAARMGITGASLYNAFGDKRALYRRAIDRYVAQSFGERARRLEAGLPPRAAIAAFFAEMIERSLDDRERKGCLLVNSALESAPADPELRRAVAAMIAEIEAFFRRCVEAGQRDGTISTAQPAEDLARLLLSVQLGLRVLARSRPERALLEGLVRPALALLDRPG</sequence>
<dbReference type="PROSITE" id="PS50977">
    <property type="entry name" value="HTH_TETR_2"/>
    <property type="match status" value="1"/>
</dbReference>
<reference evidence="6 7" key="1">
    <citation type="submission" date="2017-04" db="EMBL/GenBank/DDBJ databases">
        <authorList>
            <person name="Afonso C.L."/>
            <person name="Miller P.J."/>
            <person name="Scott M.A."/>
            <person name="Spackman E."/>
            <person name="Goraichik I."/>
            <person name="Dimitrov K.M."/>
            <person name="Suarez D.L."/>
            <person name="Swayne D.E."/>
        </authorList>
    </citation>
    <scope>NUCLEOTIDE SEQUENCE [LARGE SCALE GENOMIC DNA]</scope>
    <source>
        <strain evidence="6 7">USBA 355</strain>
    </source>
</reference>
<dbReference type="SUPFAM" id="SSF46689">
    <property type="entry name" value="Homeodomain-like"/>
    <property type="match status" value="1"/>
</dbReference>
<evidence type="ECO:0000313" key="6">
    <source>
        <dbReference type="EMBL" id="SME92724.1"/>
    </source>
</evidence>
<feature type="DNA-binding region" description="H-T-H motif" evidence="4">
    <location>
        <begin position="29"/>
        <end position="48"/>
    </location>
</feature>
<dbReference type="SUPFAM" id="SSF48498">
    <property type="entry name" value="Tetracyclin repressor-like, C-terminal domain"/>
    <property type="match status" value="1"/>
</dbReference>
<evidence type="ECO:0000313" key="7">
    <source>
        <dbReference type="Proteomes" id="UP000192917"/>
    </source>
</evidence>
<dbReference type="InterPro" id="IPR011075">
    <property type="entry name" value="TetR_C"/>
</dbReference>
<dbReference type="InterPro" id="IPR009057">
    <property type="entry name" value="Homeodomain-like_sf"/>
</dbReference>
<dbReference type="Gene3D" id="1.10.10.60">
    <property type="entry name" value="Homeodomain-like"/>
    <property type="match status" value="1"/>
</dbReference>
<dbReference type="PANTHER" id="PTHR47506:SF1">
    <property type="entry name" value="HTH-TYPE TRANSCRIPTIONAL REGULATOR YJDC"/>
    <property type="match status" value="1"/>
</dbReference>
<keyword evidence="3" id="KW-0804">Transcription</keyword>
<evidence type="ECO:0000256" key="4">
    <source>
        <dbReference type="PROSITE-ProRule" id="PRU00335"/>
    </source>
</evidence>
<evidence type="ECO:0000259" key="5">
    <source>
        <dbReference type="PROSITE" id="PS50977"/>
    </source>
</evidence>
<gene>
    <name evidence="6" type="ORF">SAMN05428998_101522</name>
</gene>